<feature type="region of interest" description="Disordered" evidence="6">
    <location>
        <begin position="1"/>
        <end position="44"/>
    </location>
</feature>
<dbReference type="EMBL" id="JBHGPK010000009">
    <property type="protein sequence ID" value="MFC2252063.1"/>
    <property type="molecule type" value="Genomic_DNA"/>
</dbReference>
<feature type="domain" description="Alpha-glycerophosphate oxidase C-terminal" evidence="8">
    <location>
        <begin position="460"/>
        <end position="579"/>
    </location>
</feature>
<dbReference type="SUPFAM" id="SSF51905">
    <property type="entry name" value="FAD/NAD(P)-binding domain"/>
    <property type="match status" value="1"/>
</dbReference>
<dbReference type="PANTHER" id="PTHR11985">
    <property type="entry name" value="GLYCEROL-3-PHOSPHATE DEHYDROGENASE"/>
    <property type="match status" value="1"/>
</dbReference>
<dbReference type="InterPro" id="IPR038299">
    <property type="entry name" value="DAO_C_sf"/>
</dbReference>
<dbReference type="PANTHER" id="PTHR11985:SF15">
    <property type="entry name" value="GLYCEROL-3-PHOSPHATE DEHYDROGENASE, MITOCHONDRIAL"/>
    <property type="match status" value="1"/>
</dbReference>
<evidence type="ECO:0000256" key="6">
    <source>
        <dbReference type="SAM" id="MobiDB-lite"/>
    </source>
</evidence>
<dbReference type="Pfam" id="PF01266">
    <property type="entry name" value="DAO"/>
    <property type="match status" value="1"/>
</dbReference>
<reference evidence="9 10" key="1">
    <citation type="submission" date="2024-09" db="EMBL/GenBank/DDBJ databases">
        <title>Description of Labrys sedimenti sp. nov., isolated from a diclofenac-degrading enrichment culture, and genome-based reclassification of Labrys portucalensis as a later heterotypic synonym of Labrys neptuniae.</title>
        <authorList>
            <person name="Tancsics A."/>
            <person name="Csepanyi A."/>
        </authorList>
    </citation>
    <scope>NUCLEOTIDE SEQUENCE [LARGE SCALE GENOMIC DNA]</scope>
    <source>
        <strain evidence="9 10">LMG 23412</strain>
    </source>
</reference>
<evidence type="ECO:0000313" key="10">
    <source>
        <dbReference type="Proteomes" id="UP001595190"/>
    </source>
</evidence>
<dbReference type="EC" id="1.-.-.-" evidence="9"/>
<dbReference type="InterPro" id="IPR006076">
    <property type="entry name" value="FAD-dep_OxRdtase"/>
</dbReference>
<feature type="region of interest" description="Disordered" evidence="6">
    <location>
        <begin position="609"/>
        <end position="630"/>
    </location>
</feature>
<evidence type="ECO:0000313" key="9">
    <source>
        <dbReference type="EMBL" id="MFC2252063.1"/>
    </source>
</evidence>
<dbReference type="Gene3D" id="1.10.8.870">
    <property type="entry name" value="Alpha-glycerophosphate oxidase, cap domain"/>
    <property type="match status" value="1"/>
</dbReference>
<dbReference type="SUPFAM" id="SSF54373">
    <property type="entry name" value="FAD-linked reductases, C-terminal domain"/>
    <property type="match status" value="1"/>
</dbReference>
<dbReference type="PRINTS" id="PR01001">
    <property type="entry name" value="FADG3PDH"/>
</dbReference>
<evidence type="ECO:0000259" key="8">
    <source>
        <dbReference type="Pfam" id="PF16901"/>
    </source>
</evidence>
<feature type="compositionally biased region" description="Basic and acidic residues" evidence="6">
    <location>
        <begin position="614"/>
        <end position="624"/>
    </location>
</feature>
<feature type="domain" description="FAD dependent oxidoreductase" evidence="7">
    <location>
        <begin position="59"/>
        <end position="400"/>
    </location>
</feature>
<dbReference type="Proteomes" id="UP001595190">
    <property type="component" value="Unassembled WGS sequence"/>
</dbReference>
<comment type="caution">
    <text evidence="9">The sequence shown here is derived from an EMBL/GenBank/DDBJ whole genome shotgun (WGS) entry which is preliminary data.</text>
</comment>
<dbReference type="Gene3D" id="3.30.9.10">
    <property type="entry name" value="D-Amino Acid Oxidase, subunit A, domain 2"/>
    <property type="match status" value="1"/>
</dbReference>
<name>A0ABV6ZIP5_9HYPH</name>
<dbReference type="InterPro" id="IPR000447">
    <property type="entry name" value="G3P_DH_FAD-dep"/>
</dbReference>
<evidence type="ECO:0000256" key="5">
    <source>
        <dbReference type="ARBA" id="ARBA00023002"/>
    </source>
</evidence>
<evidence type="ECO:0000259" key="7">
    <source>
        <dbReference type="Pfam" id="PF01266"/>
    </source>
</evidence>
<evidence type="ECO:0000256" key="1">
    <source>
        <dbReference type="ARBA" id="ARBA00001974"/>
    </source>
</evidence>
<dbReference type="InterPro" id="IPR031656">
    <property type="entry name" value="DAO_C"/>
</dbReference>
<protein>
    <submittedName>
        <fullName evidence="9">Glycerol-3-phosphate dehydrogenase/oxidase</fullName>
        <ecNumber evidence="9">1.-.-.-</ecNumber>
    </submittedName>
</protein>
<proteinExistence type="inferred from homology"/>
<gene>
    <name evidence="9" type="ORF">ACETRX_20675</name>
</gene>
<keyword evidence="5 9" id="KW-0560">Oxidoreductase</keyword>
<keyword evidence="3" id="KW-0285">Flavoprotein</keyword>
<dbReference type="InterPro" id="IPR036188">
    <property type="entry name" value="FAD/NAD-bd_sf"/>
</dbReference>
<accession>A0ABV6ZIP5</accession>
<dbReference type="Gene3D" id="3.50.50.60">
    <property type="entry name" value="FAD/NAD(P)-binding domain"/>
    <property type="match status" value="1"/>
</dbReference>
<evidence type="ECO:0000256" key="3">
    <source>
        <dbReference type="ARBA" id="ARBA00022630"/>
    </source>
</evidence>
<sequence>MTPKPGHGEASWRGSSEGGSSDPAANTTLAGGSEDPPPRVGTSRAERLDRLRAKGRIAVLVVGGGINGISTFRELALQGIDVVLVERGDFMSGASAAPSRMIHGGLRYLENGEFGLVKESLLERNRLLRNAPHYVSALPTLIPLADRFSGTLSAARRFLGGRPKPGPRGALIVRLGLALYDFYARRERQLPKSRFFGRRATRFNWPDFHPDINYAALYHDAKISRPEQLGLELIADAESACPQALALNHLGLARLDGTIAELTDSLTGERITLTAEVIVNASGAWIDQTNALISGRQTVLIGGTKGSHLVLDSPALLDAIGERMVYFANREGRVCILFAHFGHILAGSTDIRVDTPDGVRCEASEAAYILESIREVFPGIALSEVDILFRFAGVRPLPRADANVNAEISRDHSCEWSTPPGPVPVLNLVGGKWTTFRAFGAQAADTVLARLGTDRTRSSEALAIGGGRGFPNGEAERRDWLRRAALSTGASPERCAALFERYGTRMLEFTPGVDDAPLTGLPAYSRDEVRWLLSSSQVATLADLVLRRMTIAFSGDLSLDAVHELAALAASSLGWSQAQTQAEIDRLLAHLDHHHGLAATTLAARNLAGKTHVSHQESSDEPPVRRRQMS</sequence>
<evidence type="ECO:0000256" key="2">
    <source>
        <dbReference type="ARBA" id="ARBA00007330"/>
    </source>
</evidence>
<dbReference type="GO" id="GO:0016491">
    <property type="term" value="F:oxidoreductase activity"/>
    <property type="evidence" value="ECO:0007669"/>
    <property type="project" value="UniProtKB-KW"/>
</dbReference>
<dbReference type="Pfam" id="PF16901">
    <property type="entry name" value="DAO_C"/>
    <property type="match status" value="1"/>
</dbReference>
<comment type="similarity">
    <text evidence="2">Belongs to the FAD-dependent glycerol-3-phosphate dehydrogenase family.</text>
</comment>
<organism evidence="9 10">
    <name type="scientific">Labrys neptuniae</name>
    <dbReference type="NCBI Taxonomy" id="376174"/>
    <lineage>
        <taxon>Bacteria</taxon>
        <taxon>Pseudomonadati</taxon>
        <taxon>Pseudomonadota</taxon>
        <taxon>Alphaproteobacteria</taxon>
        <taxon>Hyphomicrobiales</taxon>
        <taxon>Xanthobacteraceae</taxon>
        <taxon>Labrys</taxon>
    </lineage>
</organism>
<comment type="cofactor">
    <cofactor evidence="1">
        <name>FAD</name>
        <dbReference type="ChEBI" id="CHEBI:57692"/>
    </cofactor>
</comment>
<evidence type="ECO:0000256" key="4">
    <source>
        <dbReference type="ARBA" id="ARBA00022827"/>
    </source>
</evidence>
<dbReference type="RefSeq" id="WP_394312623.1">
    <property type="nucleotide sequence ID" value="NZ_JBHGPK010000009.1"/>
</dbReference>
<keyword evidence="4" id="KW-0274">FAD</keyword>